<accession>A0ACC1TBW6</accession>
<proteinExistence type="predicted"/>
<name>A0ACC1TBW6_9APHY</name>
<comment type="caution">
    <text evidence="1">The sequence shown here is derived from an EMBL/GenBank/DDBJ whole genome shotgun (WGS) entry which is preliminary data.</text>
</comment>
<organism evidence="1 2">
    <name type="scientific">Phlebia brevispora</name>
    <dbReference type="NCBI Taxonomy" id="194682"/>
    <lineage>
        <taxon>Eukaryota</taxon>
        <taxon>Fungi</taxon>
        <taxon>Dikarya</taxon>
        <taxon>Basidiomycota</taxon>
        <taxon>Agaricomycotina</taxon>
        <taxon>Agaricomycetes</taxon>
        <taxon>Polyporales</taxon>
        <taxon>Meruliaceae</taxon>
        <taxon>Phlebia</taxon>
    </lineage>
</organism>
<dbReference type="Proteomes" id="UP001148662">
    <property type="component" value="Unassembled WGS sequence"/>
</dbReference>
<gene>
    <name evidence="1" type="ORF">NM688_g1247</name>
</gene>
<protein>
    <submittedName>
        <fullName evidence="1">Uncharacterized protein</fullName>
    </submittedName>
</protein>
<keyword evidence="2" id="KW-1185">Reference proteome</keyword>
<evidence type="ECO:0000313" key="2">
    <source>
        <dbReference type="Proteomes" id="UP001148662"/>
    </source>
</evidence>
<sequence length="67" mass="7464">MRLTPGDRYLLHHTCYMPPTAAGAEKDALYLREQQPGRGIERVRCFEGVDEVGMQETGDSQPPSEGD</sequence>
<reference evidence="1" key="1">
    <citation type="submission" date="2022-07" db="EMBL/GenBank/DDBJ databases">
        <title>Genome Sequence of Phlebia brevispora.</title>
        <authorList>
            <person name="Buettner E."/>
        </authorList>
    </citation>
    <scope>NUCLEOTIDE SEQUENCE</scope>
    <source>
        <strain evidence="1">MPL23</strain>
    </source>
</reference>
<evidence type="ECO:0000313" key="1">
    <source>
        <dbReference type="EMBL" id="KAJ3557851.1"/>
    </source>
</evidence>
<dbReference type="EMBL" id="JANHOG010000127">
    <property type="protein sequence ID" value="KAJ3557851.1"/>
    <property type="molecule type" value="Genomic_DNA"/>
</dbReference>